<organism evidence="2">
    <name type="scientific">marine metagenome</name>
    <dbReference type="NCBI Taxonomy" id="408172"/>
    <lineage>
        <taxon>unclassified sequences</taxon>
        <taxon>metagenomes</taxon>
        <taxon>ecological metagenomes</taxon>
    </lineage>
</organism>
<evidence type="ECO:0000259" key="1">
    <source>
        <dbReference type="SMART" id="SM00507"/>
    </source>
</evidence>
<dbReference type="InterPro" id="IPR002711">
    <property type="entry name" value="HNH"/>
</dbReference>
<accession>A0A382EUP2</accession>
<protein>
    <recommendedName>
        <fullName evidence="1">HNH nuclease domain-containing protein</fullName>
    </recommendedName>
</protein>
<feature type="domain" description="HNH nuclease" evidence="1">
    <location>
        <begin position="58"/>
        <end position="110"/>
    </location>
</feature>
<dbReference type="CDD" id="cd00085">
    <property type="entry name" value="HNHc"/>
    <property type="match status" value="1"/>
</dbReference>
<dbReference type="GO" id="GO:0003676">
    <property type="term" value="F:nucleic acid binding"/>
    <property type="evidence" value="ECO:0007669"/>
    <property type="project" value="InterPro"/>
</dbReference>
<name>A0A382EUP2_9ZZZZ</name>
<proteinExistence type="predicted"/>
<dbReference type="SMART" id="SM00507">
    <property type="entry name" value="HNHc"/>
    <property type="match status" value="1"/>
</dbReference>
<dbReference type="InterPro" id="IPR003615">
    <property type="entry name" value="HNH_nuc"/>
</dbReference>
<evidence type="ECO:0000313" key="2">
    <source>
        <dbReference type="EMBL" id="SVB54398.1"/>
    </source>
</evidence>
<dbReference type="Pfam" id="PF01844">
    <property type="entry name" value="HNH"/>
    <property type="match status" value="1"/>
</dbReference>
<dbReference type="EMBL" id="UINC01046413">
    <property type="protein sequence ID" value="SVB54398.1"/>
    <property type="molecule type" value="Genomic_DNA"/>
</dbReference>
<dbReference type="GO" id="GO:0008270">
    <property type="term" value="F:zinc ion binding"/>
    <property type="evidence" value="ECO:0007669"/>
    <property type="project" value="InterPro"/>
</dbReference>
<gene>
    <name evidence="2" type="ORF">METZ01_LOCUS207252</name>
</gene>
<reference evidence="2" key="1">
    <citation type="submission" date="2018-05" db="EMBL/GenBank/DDBJ databases">
        <authorList>
            <person name="Lanie J.A."/>
            <person name="Ng W.-L."/>
            <person name="Kazmierczak K.M."/>
            <person name="Andrzejewski T.M."/>
            <person name="Davidsen T.M."/>
            <person name="Wayne K.J."/>
            <person name="Tettelin H."/>
            <person name="Glass J.I."/>
            <person name="Rusch D."/>
            <person name="Podicherti R."/>
            <person name="Tsui H.-C.T."/>
            <person name="Winkler M.E."/>
        </authorList>
    </citation>
    <scope>NUCLEOTIDE SEQUENCE</scope>
</reference>
<sequence length="143" mass="16496">MKRIKKNHYKEFRPICINEGCGSFVATRKVNKNGTYDIRAECGKCHSGFRNRPGVTPHKKTYCENRDGRLGIVCEAKIEDTCMLEMDHINSDKWNNDPVNVQTLCRNCHAYKTKLNGDSKNNKSVLYTDLNNKIETTLTKYMD</sequence>
<dbReference type="AlphaFoldDB" id="A0A382EUP2"/>
<dbReference type="GO" id="GO:0004519">
    <property type="term" value="F:endonuclease activity"/>
    <property type="evidence" value="ECO:0007669"/>
    <property type="project" value="InterPro"/>
</dbReference>